<reference evidence="1 2" key="1">
    <citation type="submission" date="2024-02" db="EMBL/GenBank/DDBJ databases">
        <authorList>
            <person name="Chen Y."/>
            <person name="Shah S."/>
            <person name="Dougan E. K."/>
            <person name="Thang M."/>
            <person name="Chan C."/>
        </authorList>
    </citation>
    <scope>NUCLEOTIDE SEQUENCE [LARGE SCALE GENOMIC DNA]</scope>
</reference>
<dbReference type="CDD" id="cd24033">
    <property type="entry name" value="ASKHA_NBD_NodU_CmcH-like_N"/>
    <property type="match status" value="1"/>
</dbReference>
<dbReference type="InterPro" id="IPR031730">
    <property type="entry name" value="Carbam_trans_C"/>
</dbReference>
<evidence type="ECO:0000313" key="2">
    <source>
        <dbReference type="Proteomes" id="UP001642464"/>
    </source>
</evidence>
<sequence>MSHHTPYNTKALATAMESLCHGLGRVLFLFVLLVLNSSAQYDYTVDENGIPRLWAPQKGLLFHPGDSESASMSDDLAKFLSQDHEPPISRPAVIAFHAGHDASIAIGVAGRVQCVLELERLFEVRYYSLGGGMTLDMSEADFAQAWLFALDAVLSGCECDAEEKCPGSFHYAVLENFEHHEFQMLKRAVEPVIGATKWRLVNHHRAHALLGYYASTFRSAFIMSYDAGGNDGFFNFYVGLGYDVKLVAKIPTNMGMAYNQLAVLLPEVTGAKHYSEVVCGSEEITPLNLPKMVAAMHGVPHTVHDVSRVMLSYAGKFMGYSALGKSDPQSSHWASQFVRNYLQNQTAADEAFAWLRHFACEGTESQRVLAASAQAEWTDLVKEYFGKALYGSMGLLGQAVEGIVLTGGCALNVLANQLIYDTFTQTHQLDLSLPSSVYMPPASNDGGIVVGALWSVVPPLSPQPLQYLGFRLFDLDTLDSTATRRQAERLSELGGVDYLADLLAGGPAWQNQSRSQGQEGRDKPIIAVVLGRQEFGPRALGHRSLLAAPNSQSIRDRMNTLKARQFYRPVAPMIADEALEEVFGQEIKSPFMTMAPLVRPHVREHFPGLAHVDGTARHQSVSAEEEPWIHSLLLAVGKRIGLAALINTSFNSKGKPIVNTVKECLKMLDELEDLDFVLIEDWLFRSERKKS</sequence>
<evidence type="ECO:0000313" key="1">
    <source>
        <dbReference type="EMBL" id="CAK9089216.1"/>
    </source>
</evidence>
<dbReference type="InterPro" id="IPR038152">
    <property type="entry name" value="Carbam_trans_C_sf"/>
</dbReference>
<proteinExistence type="predicted"/>
<comment type="caution">
    <text evidence="1">The sequence shown here is derived from an EMBL/GenBank/DDBJ whole genome shotgun (WGS) entry which is preliminary data.</text>
</comment>
<dbReference type="Gene3D" id="3.30.420.40">
    <property type="match status" value="1"/>
</dbReference>
<dbReference type="Proteomes" id="UP001642464">
    <property type="component" value="Unassembled WGS sequence"/>
</dbReference>
<gene>
    <name evidence="1" type="ORF">SCF082_LOCUS42103</name>
</gene>
<dbReference type="InterPro" id="IPR003696">
    <property type="entry name" value="Carbtransf_dom"/>
</dbReference>
<dbReference type="Gene3D" id="3.90.870.20">
    <property type="entry name" value="Carbamoyltransferase, C-terminal domain"/>
    <property type="match status" value="1"/>
</dbReference>
<name>A0ABP0QQH9_9DINO</name>
<dbReference type="InterPro" id="IPR051338">
    <property type="entry name" value="NodU/CmcH_Carbamoyltrnsfr"/>
</dbReference>
<keyword evidence="2" id="KW-1185">Reference proteome</keyword>
<organism evidence="1 2">
    <name type="scientific">Durusdinium trenchii</name>
    <dbReference type="NCBI Taxonomy" id="1381693"/>
    <lineage>
        <taxon>Eukaryota</taxon>
        <taxon>Sar</taxon>
        <taxon>Alveolata</taxon>
        <taxon>Dinophyceae</taxon>
        <taxon>Suessiales</taxon>
        <taxon>Symbiodiniaceae</taxon>
        <taxon>Durusdinium</taxon>
    </lineage>
</organism>
<dbReference type="Pfam" id="PF02543">
    <property type="entry name" value="Carbam_trans_N"/>
    <property type="match status" value="1"/>
</dbReference>
<dbReference type="Pfam" id="PF16861">
    <property type="entry name" value="Carbam_trans_C"/>
    <property type="match status" value="1"/>
</dbReference>
<dbReference type="PANTHER" id="PTHR34847">
    <property type="entry name" value="NODULATION PROTEIN U"/>
    <property type="match status" value="1"/>
</dbReference>
<protein>
    <submittedName>
        <fullName evidence="1">Decarbamoylnovobiocin carbamoyltransferase (Novobiocin biosynthesis protein N)</fullName>
    </submittedName>
</protein>
<accession>A0ABP0QQH9</accession>
<dbReference type="PANTHER" id="PTHR34847:SF1">
    <property type="entry name" value="NODULATION PROTEIN U"/>
    <property type="match status" value="1"/>
</dbReference>
<dbReference type="EMBL" id="CAXAMM010039818">
    <property type="protein sequence ID" value="CAK9089216.1"/>
    <property type="molecule type" value="Genomic_DNA"/>
</dbReference>